<dbReference type="Pfam" id="PF12850">
    <property type="entry name" value="Metallophos_2"/>
    <property type="match status" value="1"/>
</dbReference>
<dbReference type="Proteomes" id="UP000317648">
    <property type="component" value="Chromosome"/>
</dbReference>
<comment type="similarity">
    <text evidence="1">Belongs to the metallophosphoesterase superfamily. YfcE family.</text>
</comment>
<dbReference type="GO" id="GO:0005737">
    <property type="term" value="C:cytoplasm"/>
    <property type="evidence" value="ECO:0007669"/>
    <property type="project" value="TreeGrafter"/>
</dbReference>
<proteinExistence type="inferred from homology"/>
<sequence>MKLGLISDVHEQIEPLQFALERFRRDPVDQIVFLGDLFEMGEHLLQATQTLHQASVIGVWGNHDFGLTRLGLNDEVRSRFPAEALQYTQTLQPFLRIEDCHFSHVEPWRNPERLEDLWSYDRLPTEPASAARSFAATDARVIFLGHLHRFAAVSDQGPPLVWRGEAPLQLHAGQRYVVIIAAVCDALCAMYDTSTGWLTPIDLSRD</sequence>
<dbReference type="PANTHER" id="PTHR42850">
    <property type="entry name" value="METALLOPHOSPHOESTERASE"/>
    <property type="match status" value="1"/>
</dbReference>
<dbReference type="GO" id="GO:0016791">
    <property type="term" value="F:phosphatase activity"/>
    <property type="evidence" value="ECO:0007669"/>
    <property type="project" value="TreeGrafter"/>
</dbReference>
<organism evidence="3 4">
    <name type="scientific">Lignipirellula cremea</name>
    <dbReference type="NCBI Taxonomy" id="2528010"/>
    <lineage>
        <taxon>Bacteria</taxon>
        <taxon>Pseudomonadati</taxon>
        <taxon>Planctomycetota</taxon>
        <taxon>Planctomycetia</taxon>
        <taxon>Pirellulales</taxon>
        <taxon>Pirellulaceae</taxon>
        <taxon>Lignipirellula</taxon>
    </lineage>
</organism>
<name>A0A518E281_9BACT</name>
<gene>
    <name evidence="3" type="ORF">Pla8534_60580</name>
</gene>
<dbReference type="RefSeq" id="WP_145057254.1">
    <property type="nucleotide sequence ID" value="NZ_CP036433.1"/>
</dbReference>
<dbReference type="InterPro" id="IPR050126">
    <property type="entry name" value="Ap4A_hydrolase"/>
</dbReference>
<evidence type="ECO:0000256" key="1">
    <source>
        <dbReference type="ARBA" id="ARBA00008950"/>
    </source>
</evidence>
<dbReference type="SUPFAM" id="SSF56300">
    <property type="entry name" value="Metallo-dependent phosphatases"/>
    <property type="match status" value="1"/>
</dbReference>
<evidence type="ECO:0000259" key="2">
    <source>
        <dbReference type="Pfam" id="PF12850"/>
    </source>
</evidence>
<dbReference type="KEGG" id="lcre:Pla8534_60580"/>
<accession>A0A518E281</accession>
<protein>
    <submittedName>
        <fullName evidence="3">Calcineurin-like phosphoesterase superfamily domain protein</fullName>
    </submittedName>
</protein>
<keyword evidence="4" id="KW-1185">Reference proteome</keyword>
<dbReference type="EMBL" id="CP036433">
    <property type="protein sequence ID" value="QDU98197.1"/>
    <property type="molecule type" value="Genomic_DNA"/>
</dbReference>
<dbReference type="Gene3D" id="3.60.21.10">
    <property type="match status" value="1"/>
</dbReference>
<feature type="domain" description="Calcineurin-like phosphoesterase" evidence="2">
    <location>
        <begin position="1"/>
        <end position="180"/>
    </location>
</feature>
<dbReference type="CDD" id="cd00838">
    <property type="entry name" value="MPP_superfamily"/>
    <property type="match status" value="1"/>
</dbReference>
<reference evidence="3 4" key="1">
    <citation type="submission" date="2019-02" db="EMBL/GenBank/DDBJ databases">
        <title>Deep-cultivation of Planctomycetes and their phenomic and genomic characterization uncovers novel biology.</title>
        <authorList>
            <person name="Wiegand S."/>
            <person name="Jogler M."/>
            <person name="Boedeker C."/>
            <person name="Pinto D."/>
            <person name="Vollmers J."/>
            <person name="Rivas-Marin E."/>
            <person name="Kohn T."/>
            <person name="Peeters S.H."/>
            <person name="Heuer A."/>
            <person name="Rast P."/>
            <person name="Oberbeckmann S."/>
            <person name="Bunk B."/>
            <person name="Jeske O."/>
            <person name="Meyerdierks A."/>
            <person name="Storesund J.E."/>
            <person name="Kallscheuer N."/>
            <person name="Luecker S."/>
            <person name="Lage O.M."/>
            <person name="Pohl T."/>
            <person name="Merkel B.J."/>
            <person name="Hornburger P."/>
            <person name="Mueller R.-W."/>
            <person name="Bruemmer F."/>
            <person name="Labrenz M."/>
            <person name="Spormann A.M."/>
            <person name="Op den Camp H."/>
            <person name="Overmann J."/>
            <person name="Amann R."/>
            <person name="Jetten M.S.M."/>
            <person name="Mascher T."/>
            <person name="Medema M.H."/>
            <person name="Devos D.P."/>
            <person name="Kaster A.-K."/>
            <person name="Ovreas L."/>
            <person name="Rohde M."/>
            <person name="Galperin M.Y."/>
            <person name="Jogler C."/>
        </authorList>
    </citation>
    <scope>NUCLEOTIDE SEQUENCE [LARGE SCALE GENOMIC DNA]</scope>
    <source>
        <strain evidence="3 4">Pla85_3_4</strain>
    </source>
</reference>
<evidence type="ECO:0000313" key="3">
    <source>
        <dbReference type="EMBL" id="QDU98197.1"/>
    </source>
</evidence>
<dbReference type="InterPro" id="IPR029052">
    <property type="entry name" value="Metallo-depent_PP-like"/>
</dbReference>
<dbReference type="OrthoDB" id="276157at2"/>
<dbReference type="AlphaFoldDB" id="A0A518E281"/>
<evidence type="ECO:0000313" key="4">
    <source>
        <dbReference type="Proteomes" id="UP000317648"/>
    </source>
</evidence>
<dbReference type="InterPro" id="IPR024654">
    <property type="entry name" value="Calcineurin-like_PHP_lpxH"/>
</dbReference>